<comment type="caution">
    <text evidence="2">The sequence shown here is derived from an EMBL/GenBank/DDBJ whole genome shotgun (WGS) entry which is preliminary data.</text>
</comment>
<keyword evidence="3" id="KW-1185">Reference proteome</keyword>
<evidence type="ECO:0000313" key="3">
    <source>
        <dbReference type="Proteomes" id="UP001530315"/>
    </source>
</evidence>
<evidence type="ECO:0000313" key="2">
    <source>
        <dbReference type="EMBL" id="KAL3763481.1"/>
    </source>
</evidence>
<sequence>MAEPTRTGNEKVDEKLEEILSLVLACSRGEIGHDAVENALSSIVGDHAPSNLSGSHGGAVAAVTTGKFTSNNRDIIIPDNGNYDEDSEDEKQARENTSACPVTKNSTKDFATAFLAKEATSKKRRSCTERREALEKIPLGKMGERMLITFGDGPLPDLDVITSVLLGTRANLQRAILDARALRRKLKNDWHQARAVATMHRGAAASKDQIKKTSTGIQSSVADNELSFRAMDGCGDEIRFDVSCGFDLAQLETLFPEEMSAYQRWKKMHDAYKENSEEIPKKSIKEEDDDLVAETAAPVLENINSGRLIERLYNFDARTDKMCGDWYLKFADVRRGSFLPRSGGRKSMENQEKKRGRPPKNRTTWQNLNPSSVIFLHWVGFDPTSALSPPNEDTTQALGYLAYDFFGHIVEKAVALRLKCDDRKDASLKPHRSRSDSPLLELTGGDQLEKENIEQALDEVDLNSLYSSSNIELGKSAKVTQLYFGPGFENRLELEMDEIFGSKEKLLSPEELKARKEEENLFSELPQLPTTLSRETCIPDNSLTDDNEMVILLSAKKRRIN</sequence>
<proteinExistence type="predicted"/>
<protein>
    <submittedName>
        <fullName evidence="2">Uncharacterized protein</fullName>
    </submittedName>
</protein>
<gene>
    <name evidence="2" type="ORF">ACHAW5_010873</name>
</gene>
<name>A0ABD3MKX5_9STRA</name>
<feature type="region of interest" description="Disordered" evidence="1">
    <location>
        <begin position="341"/>
        <end position="364"/>
    </location>
</feature>
<dbReference type="AlphaFoldDB" id="A0ABD3MKX5"/>
<organism evidence="2 3">
    <name type="scientific">Stephanodiscus triporus</name>
    <dbReference type="NCBI Taxonomy" id="2934178"/>
    <lineage>
        <taxon>Eukaryota</taxon>
        <taxon>Sar</taxon>
        <taxon>Stramenopiles</taxon>
        <taxon>Ochrophyta</taxon>
        <taxon>Bacillariophyta</taxon>
        <taxon>Coscinodiscophyceae</taxon>
        <taxon>Thalassiosirophycidae</taxon>
        <taxon>Stephanodiscales</taxon>
        <taxon>Stephanodiscaceae</taxon>
        <taxon>Stephanodiscus</taxon>
    </lineage>
</organism>
<accession>A0ABD3MKX5</accession>
<feature type="region of interest" description="Disordered" evidence="1">
    <location>
        <begin position="75"/>
        <end position="102"/>
    </location>
</feature>
<evidence type="ECO:0000256" key="1">
    <source>
        <dbReference type="SAM" id="MobiDB-lite"/>
    </source>
</evidence>
<dbReference type="Proteomes" id="UP001530315">
    <property type="component" value="Unassembled WGS sequence"/>
</dbReference>
<feature type="region of interest" description="Disordered" evidence="1">
    <location>
        <begin position="425"/>
        <end position="445"/>
    </location>
</feature>
<dbReference type="EMBL" id="JALLAZ020001800">
    <property type="protein sequence ID" value="KAL3763481.1"/>
    <property type="molecule type" value="Genomic_DNA"/>
</dbReference>
<reference evidence="2 3" key="1">
    <citation type="submission" date="2024-10" db="EMBL/GenBank/DDBJ databases">
        <title>Updated reference genomes for cyclostephanoid diatoms.</title>
        <authorList>
            <person name="Roberts W.R."/>
            <person name="Alverson A.J."/>
        </authorList>
    </citation>
    <scope>NUCLEOTIDE SEQUENCE [LARGE SCALE GENOMIC DNA]</scope>
    <source>
        <strain evidence="2 3">AJA276-08</strain>
    </source>
</reference>